<reference evidence="9" key="1">
    <citation type="submission" date="2016-04" db="UniProtKB">
        <authorList>
            <consortium name="WormBaseParasite"/>
        </authorList>
    </citation>
    <scope>IDENTIFICATION</scope>
</reference>
<dbReference type="InterPro" id="IPR036388">
    <property type="entry name" value="WH-like_DNA-bd_sf"/>
</dbReference>
<dbReference type="GO" id="GO:0006511">
    <property type="term" value="P:ubiquitin-dependent protein catabolic process"/>
    <property type="evidence" value="ECO:0007669"/>
    <property type="project" value="InterPro"/>
</dbReference>
<proteinExistence type="inferred from homology"/>
<dbReference type="Pfam" id="PF26557">
    <property type="entry name" value="Cullin_AB"/>
    <property type="match status" value="1"/>
</dbReference>
<dbReference type="GO" id="GO:0070979">
    <property type="term" value="P:protein K11-linked ubiquitination"/>
    <property type="evidence" value="ECO:0007669"/>
    <property type="project" value="TreeGrafter"/>
</dbReference>
<dbReference type="InterPro" id="IPR059120">
    <property type="entry name" value="Cullin-like_AB"/>
</dbReference>
<dbReference type="PROSITE" id="PS50069">
    <property type="entry name" value="CULLIN_2"/>
    <property type="match status" value="1"/>
</dbReference>
<name>A0A158R4U9_9BILA</name>
<dbReference type="InterPro" id="IPR036317">
    <property type="entry name" value="Cullin_homology_sf"/>
</dbReference>
<keyword evidence="3" id="KW-0498">Mitosis</keyword>
<evidence type="ECO:0000256" key="3">
    <source>
        <dbReference type="ARBA" id="ARBA00022776"/>
    </source>
</evidence>
<dbReference type="GO" id="GO:0031625">
    <property type="term" value="F:ubiquitin protein ligase binding"/>
    <property type="evidence" value="ECO:0007669"/>
    <property type="project" value="InterPro"/>
</dbReference>
<keyword evidence="4" id="KW-0833">Ubl conjugation pathway</keyword>
<dbReference type="InterPro" id="IPR057975">
    <property type="entry name" value="TPR_ANAPC2"/>
</dbReference>
<dbReference type="Gene3D" id="3.30.230.130">
    <property type="entry name" value="Cullin, Chain C, Domain 2"/>
    <property type="match status" value="1"/>
</dbReference>
<keyword evidence="5" id="KW-0131">Cell cycle</keyword>
<dbReference type="InterPro" id="IPR016158">
    <property type="entry name" value="Cullin_homology"/>
</dbReference>
<dbReference type="InterPro" id="IPR014786">
    <property type="entry name" value="ANAPC2_C"/>
</dbReference>
<dbReference type="GO" id="GO:0051301">
    <property type="term" value="P:cell division"/>
    <property type="evidence" value="ECO:0007669"/>
    <property type="project" value="UniProtKB-KW"/>
</dbReference>
<dbReference type="InterPro" id="IPR036390">
    <property type="entry name" value="WH_DNA-bd_sf"/>
</dbReference>
<dbReference type="InterPro" id="IPR044554">
    <property type="entry name" value="ANAPC2"/>
</dbReference>
<dbReference type="SUPFAM" id="SSF46785">
    <property type="entry name" value="Winged helix' DNA-binding domain"/>
    <property type="match status" value="1"/>
</dbReference>
<dbReference type="AlphaFoldDB" id="A0A158R4U9"/>
<keyword evidence="8" id="KW-1185">Reference proteome</keyword>
<dbReference type="Gene3D" id="1.20.1310.10">
    <property type="entry name" value="Cullin Repeats"/>
    <property type="match status" value="1"/>
</dbReference>
<sequence>MFLLKQWASHIQLSKQVEAMYADLNKYMKRKVVDCLTKMVTNYFHTLLFLQIYELVIIDYPQSCDLIDDFRHCMQFNGNYGRTEIVNHLSDEIEHRLLHVGAITTEVLEGYAKAVECLRRLDPTCVIMQRVCSLIRNYVKQRPDTVRCIITYITGEKRDELGKQLTKKKAAIIDEEELEGGVNDDLIVENWRDWTADPQDAVVGKSRRFRQNADVFNMLVSVYGSKELFVKEYRQILAERLIKSWNREPQSEMRYIDLLKLRFSEGELQQCEVMLKDIRDSEKIDEFARDSLVGFFPISARIISSFFWPTIESEKFSLPKTMMDGLEAYSKLFEMKKASRTLKWMTGVGCVQMDVIIDGVSMSVSASPAHVAVLAVFLEKEKWTLDEVANYIGMDKRNVKKRLEWWQSSGIITFSAKNAECDSDLWCLVSGQMKMDQPLPEFDAEDESSDDGVEEDAEDIDSLEQYWNYTKGFMVNRQPMKAEKLQSIYRYLMFASPGRQGPSLETVTAFLQRKVKQNLLTYANGFYKVVKNP</sequence>
<dbReference type="PANTHER" id="PTHR45957:SF1">
    <property type="entry name" value="ANAPHASE-PROMOTING COMPLEX SUBUNIT 2"/>
    <property type="match status" value="1"/>
</dbReference>
<evidence type="ECO:0000313" key="8">
    <source>
        <dbReference type="Proteomes" id="UP000046393"/>
    </source>
</evidence>
<evidence type="ECO:0000256" key="5">
    <source>
        <dbReference type="ARBA" id="ARBA00023306"/>
    </source>
</evidence>
<evidence type="ECO:0000259" key="7">
    <source>
        <dbReference type="PROSITE" id="PS50069"/>
    </source>
</evidence>
<dbReference type="Proteomes" id="UP000046393">
    <property type="component" value="Unplaced"/>
</dbReference>
<dbReference type="PANTHER" id="PTHR45957">
    <property type="entry name" value="ANAPHASE-PROMOTING COMPLEX SUBUNIT 2"/>
    <property type="match status" value="1"/>
</dbReference>
<evidence type="ECO:0000256" key="6">
    <source>
        <dbReference type="PROSITE-ProRule" id="PRU00330"/>
    </source>
</evidence>
<dbReference type="GO" id="GO:0005680">
    <property type="term" value="C:anaphase-promoting complex"/>
    <property type="evidence" value="ECO:0007669"/>
    <property type="project" value="TreeGrafter"/>
</dbReference>
<dbReference type="SUPFAM" id="SSF75632">
    <property type="entry name" value="Cullin homology domain"/>
    <property type="match status" value="1"/>
</dbReference>
<evidence type="ECO:0000256" key="4">
    <source>
        <dbReference type="ARBA" id="ARBA00022786"/>
    </source>
</evidence>
<protein>
    <recommendedName>
        <fullName evidence="1">Anaphase-promoting complex subunit 2</fullName>
    </recommendedName>
</protein>
<keyword evidence="2" id="KW-0132">Cell division</keyword>
<accession>A0A158R4U9</accession>
<dbReference type="GO" id="GO:0007091">
    <property type="term" value="P:metaphase/anaphase transition of mitotic cell cycle"/>
    <property type="evidence" value="ECO:0007669"/>
    <property type="project" value="TreeGrafter"/>
</dbReference>
<evidence type="ECO:0000313" key="9">
    <source>
        <dbReference type="WBParaSite" id="SMUV_0000449301-mRNA-1"/>
    </source>
</evidence>
<dbReference type="WBParaSite" id="SMUV_0000449301-mRNA-1">
    <property type="protein sequence ID" value="SMUV_0000449301-mRNA-1"/>
    <property type="gene ID" value="SMUV_0000449301"/>
</dbReference>
<dbReference type="Pfam" id="PF25773">
    <property type="entry name" value="TPR_ANAPC2"/>
    <property type="match status" value="1"/>
</dbReference>
<dbReference type="STRING" id="451379.A0A158R4U9"/>
<dbReference type="Gene3D" id="1.10.10.10">
    <property type="entry name" value="Winged helix-like DNA-binding domain superfamily/Winged helix DNA-binding domain"/>
    <property type="match status" value="1"/>
</dbReference>
<evidence type="ECO:0000256" key="1">
    <source>
        <dbReference type="ARBA" id="ARBA00016068"/>
    </source>
</evidence>
<dbReference type="SMART" id="SM00182">
    <property type="entry name" value="CULLIN"/>
    <property type="match status" value="1"/>
</dbReference>
<comment type="similarity">
    <text evidence="6">Belongs to the cullin family.</text>
</comment>
<organism evidence="8 9">
    <name type="scientific">Syphacia muris</name>
    <dbReference type="NCBI Taxonomy" id="451379"/>
    <lineage>
        <taxon>Eukaryota</taxon>
        <taxon>Metazoa</taxon>
        <taxon>Ecdysozoa</taxon>
        <taxon>Nematoda</taxon>
        <taxon>Chromadorea</taxon>
        <taxon>Rhabditida</taxon>
        <taxon>Spirurina</taxon>
        <taxon>Oxyuridomorpha</taxon>
        <taxon>Oxyuroidea</taxon>
        <taxon>Oxyuridae</taxon>
        <taxon>Syphacia</taxon>
    </lineage>
</organism>
<evidence type="ECO:0000256" key="2">
    <source>
        <dbReference type="ARBA" id="ARBA00022618"/>
    </source>
</evidence>
<dbReference type="SMART" id="SM01013">
    <property type="entry name" value="APC2"/>
    <property type="match status" value="1"/>
</dbReference>
<feature type="domain" description="Cullin family profile" evidence="7">
    <location>
        <begin position="174"/>
        <end position="407"/>
    </location>
</feature>